<dbReference type="GO" id="GO:0006281">
    <property type="term" value="P:DNA repair"/>
    <property type="evidence" value="ECO:0007669"/>
    <property type="project" value="UniProtKB-KW"/>
</dbReference>
<comment type="caution">
    <text evidence="3">The sequence shown here is derived from an EMBL/GenBank/DDBJ whole genome shotgun (WGS) entry which is preliminary data.</text>
</comment>
<sequence length="357" mass="40759">MPLSVWLQTWHLLVGDVQFKRRQILKRPDLVVSDEEKKNMALFYIEELMRSRGTTLRRWLEMRYSDERYIPEFGNRLIYDELDYNPAELQSEYERLYVCLNTEQKSVYDTIMNSVETGQRGVYFVYGYGGTGKTFLWKTLAACIRRNGDIVLNVASSGRIAHFRFHIPINIDETSTCSICPQSDLGALLKKCKLIIWDEALMTNKLCFEALDRTLRDVLRRTRYDTCETPFGNMAMVFGGSLQGSKITANMRLTVGASTEDVCEVRDFAEWILKVGDGELGEANDGEVSIDVPEELLIDAVDDPVTSIIDFTYPNLLNNINNSVKSKRGLKVEVCDEEGNVSKTTTNVVYKEVFHGL</sequence>
<comment type="catalytic activity">
    <reaction evidence="1">
        <text>ATP + H2O = ADP + phosphate + H(+)</text>
        <dbReference type="Rhea" id="RHEA:13065"/>
        <dbReference type="ChEBI" id="CHEBI:15377"/>
        <dbReference type="ChEBI" id="CHEBI:15378"/>
        <dbReference type="ChEBI" id="CHEBI:30616"/>
        <dbReference type="ChEBI" id="CHEBI:43474"/>
        <dbReference type="ChEBI" id="CHEBI:456216"/>
        <dbReference type="EC" id="5.6.2.3"/>
    </reaction>
</comment>
<dbReference type="AlphaFoldDB" id="A0A6L2J517"/>
<dbReference type="PANTHER" id="PTHR10492:SF101">
    <property type="entry name" value="ATP-DEPENDENT DNA HELICASE"/>
    <property type="match status" value="1"/>
</dbReference>
<dbReference type="GO" id="GO:0016787">
    <property type="term" value="F:hydrolase activity"/>
    <property type="evidence" value="ECO:0007669"/>
    <property type="project" value="UniProtKB-KW"/>
</dbReference>
<organism evidence="3">
    <name type="scientific">Tanacetum cinerariifolium</name>
    <name type="common">Dalmatian daisy</name>
    <name type="synonym">Chrysanthemum cinerariifolium</name>
    <dbReference type="NCBI Taxonomy" id="118510"/>
    <lineage>
        <taxon>Eukaryota</taxon>
        <taxon>Viridiplantae</taxon>
        <taxon>Streptophyta</taxon>
        <taxon>Embryophyta</taxon>
        <taxon>Tracheophyta</taxon>
        <taxon>Spermatophyta</taxon>
        <taxon>Magnoliopsida</taxon>
        <taxon>eudicotyledons</taxon>
        <taxon>Gunneridae</taxon>
        <taxon>Pentapetalae</taxon>
        <taxon>asterids</taxon>
        <taxon>campanulids</taxon>
        <taxon>Asterales</taxon>
        <taxon>Asteraceae</taxon>
        <taxon>Asteroideae</taxon>
        <taxon>Anthemideae</taxon>
        <taxon>Anthemidinae</taxon>
        <taxon>Tanacetum</taxon>
    </lineage>
</organism>
<keyword evidence="1" id="KW-0347">Helicase</keyword>
<keyword evidence="1" id="KW-0378">Hydrolase</keyword>
<gene>
    <name evidence="3" type="ORF">Tci_004047</name>
</gene>
<comment type="cofactor">
    <cofactor evidence="1">
        <name>Mg(2+)</name>
        <dbReference type="ChEBI" id="CHEBI:18420"/>
    </cofactor>
</comment>
<dbReference type="GO" id="GO:0005524">
    <property type="term" value="F:ATP binding"/>
    <property type="evidence" value="ECO:0007669"/>
    <property type="project" value="UniProtKB-KW"/>
</dbReference>
<keyword evidence="1" id="KW-0233">DNA recombination</keyword>
<dbReference type="GO" id="GO:0006310">
    <property type="term" value="P:DNA recombination"/>
    <property type="evidence" value="ECO:0007669"/>
    <property type="project" value="UniProtKB-KW"/>
</dbReference>
<dbReference type="EC" id="5.6.2.3" evidence="1"/>
<comment type="similarity">
    <text evidence="1">Belongs to the helicase family.</text>
</comment>
<evidence type="ECO:0000259" key="2">
    <source>
        <dbReference type="Pfam" id="PF05970"/>
    </source>
</evidence>
<evidence type="ECO:0000313" key="3">
    <source>
        <dbReference type="EMBL" id="GEU32069.1"/>
    </source>
</evidence>
<accession>A0A6L2J517</accession>
<keyword evidence="1" id="KW-0234">DNA repair</keyword>
<keyword evidence="1" id="KW-0227">DNA damage</keyword>
<dbReference type="Gene3D" id="3.40.50.300">
    <property type="entry name" value="P-loop containing nucleotide triphosphate hydrolases"/>
    <property type="match status" value="1"/>
</dbReference>
<protein>
    <recommendedName>
        <fullName evidence="1">ATP-dependent DNA helicase</fullName>
        <ecNumber evidence="1">5.6.2.3</ecNumber>
    </recommendedName>
</protein>
<dbReference type="EMBL" id="BKCJ010000316">
    <property type="protein sequence ID" value="GEU32069.1"/>
    <property type="molecule type" value="Genomic_DNA"/>
</dbReference>
<dbReference type="GO" id="GO:0043139">
    <property type="term" value="F:5'-3' DNA helicase activity"/>
    <property type="evidence" value="ECO:0007669"/>
    <property type="project" value="UniProtKB-EC"/>
</dbReference>
<feature type="domain" description="DNA helicase Pif1-like DEAD-box helicase" evidence="2">
    <location>
        <begin position="99"/>
        <end position="241"/>
    </location>
</feature>
<keyword evidence="1" id="KW-0067">ATP-binding</keyword>
<dbReference type="PANTHER" id="PTHR10492">
    <property type="match status" value="1"/>
</dbReference>
<name>A0A6L2J517_TANCI</name>
<dbReference type="Pfam" id="PF05970">
    <property type="entry name" value="PIF1"/>
    <property type="match status" value="1"/>
</dbReference>
<dbReference type="SUPFAM" id="SSF52540">
    <property type="entry name" value="P-loop containing nucleoside triphosphate hydrolases"/>
    <property type="match status" value="1"/>
</dbReference>
<reference evidence="3" key="1">
    <citation type="journal article" date="2019" name="Sci. Rep.">
        <title>Draft genome of Tanacetum cinerariifolium, the natural source of mosquito coil.</title>
        <authorList>
            <person name="Yamashiro T."/>
            <person name="Shiraishi A."/>
            <person name="Satake H."/>
            <person name="Nakayama K."/>
        </authorList>
    </citation>
    <scope>NUCLEOTIDE SEQUENCE</scope>
</reference>
<dbReference type="InterPro" id="IPR010285">
    <property type="entry name" value="DNA_helicase_pif1-like_DEAD"/>
</dbReference>
<proteinExistence type="inferred from homology"/>
<dbReference type="GO" id="GO:0000723">
    <property type="term" value="P:telomere maintenance"/>
    <property type="evidence" value="ECO:0007669"/>
    <property type="project" value="InterPro"/>
</dbReference>
<keyword evidence="1" id="KW-0547">Nucleotide-binding</keyword>
<evidence type="ECO:0000256" key="1">
    <source>
        <dbReference type="RuleBase" id="RU363044"/>
    </source>
</evidence>
<dbReference type="InterPro" id="IPR027417">
    <property type="entry name" value="P-loop_NTPase"/>
</dbReference>